<keyword evidence="4" id="KW-0067">ATP-binding</keyword>
<proteinExistence type="predicted"/>
<organism evidence="4 5">
    <name type="scientific">Kineococcus gynurae</name>
    <dbReference type="NCBI Taxonomy" id="452979"/>
    <lineage>
        <taxon>Bacteria</taxon>
        <taxon>Bacillati</taxon>
        <taxon>Actinomycetota</taxon>
        <taxon>Actinomycetes</taxon>
        <taxon>Kineosporiales</taxon>
        <taxon>Kineosporiaceae</taxon>
        <taxon>Kineococcus</taxon>
    </lineage>
</organism>
<evidence type="ECO:0000313" key="5">
    <source>
        <dbReference type="Proteomes" id="UP001589748"/>
    </source>
</evidence>
<evidence type="ECO:0000256" key="2">
    <source>
        <dbReference type="SAM" id="MobiDB-lite"/>
    </source>
</evidence>
<dbReference type="InterPro" id="IPR036890">
    <property type="entry name" value="HATPase_C_sf"/>
</dbReference>
<comment type="caution">
    <text evidence="4">The sequence shown here is derived from an EMBL/GenBank/DDBJ whole genome shotgun (WGS) entry which is preliminary data.</text>
</comment>
<evidence type="ECO:0000256" key="1">
    <source>
        <dbReference type="ARBA" id="ARBA00022527"/>
    </source>
</evidence>
<dbReference type="CDD" id="cd16936">
    <property type="entry name" value="HATPase_RsbW-like"/>
    <property type="match status" value="1"/>
</dbReference>
<feature type="region of interest" description="Disordered" evidence="2">
    <location>
        <begin position="71"/>
        <end position="92"/>
    </location>
</feature>
<dbReference type="InterPro" id="IPR003594">
    <property type="entry name" value="HATPase_dom"/>
</dbReference>
<dbReference type="SUPFAM" id="SSF55874">
    <property type="entry name" value="ATPase domain of HSP90 chaperone/DNA topoisomerase II/histidine kinase"/>
    <property type="match status" value="1"/>
</dbReference>
<dbReference type="EMBL" id="JBHMDM010000004">
    <property type="protein sequence ID" value="MFB9376753.1"/>
    <property type="molecule type" value="Genomic_DNA"/>
</dbReference>
<evidence type="ECO:0000313" key="4">
    <source>
        <dbReference type="EMBL" id="MFB9376753.1"/>
    </source>
</evidence>
<dbReference type="InterPro" id="IPR050267">
    <property type="entry name" value="Anti-sigma-factor_SerPK"/>
</dbReference>
<sequence length="125" mass="13191">MQRLDLDAALASAARARRWVRRALQAEHASTDRGAELELLVTELVTNAVRYGGAPIALTLRATQRGIHVEVSDGSPVEPVLRRPPPESTGGRGVALVDALALRWGVRPGPGGGKTVWADLPDSAG</sequence>
<keyword evidence="4" id="KW-0547">Nucleotide-binding</keyword>
<dbReference type="Gene3D" id="3.30.565.10">
    <property type="entry name" value="Histidine kinase-like ATPase, C-terminal domain"/>
    <property type="match status" value="1"/>
</dbReference>
<dbReference type="Proteomes" id="UP001589748">
    <property type="component" value="Unassembled WGS sequence"/>
</dbReference>
<dbReference type="GO" id="GO:0005524">
    <property type="term" value="F:ATP binding"/>
    <property type="evidence" value="ECO:0007669"/>
    <property type="project" value="UniProtKB-KW"/>
</dbReference>
<feature type="domain" description="Histidine kinase/HSP90-like ATPase" evidence="3">
    <location>
        <begin position="8"/>
        <end position="116"/>
    </location>
</feature>
<dbReference type="PANTHER" id="PTHR35526">
    <property type="entry name" value="ANTI-SIGMA-F FACTOR RSBW-RELATED"/>
    <property type="match status" value="1"/>
</dbReference>
<dbReference type="Pfam" id="PF13581">
    <property type="entry name" value="HATPase_c_2"/>
    <property type="match status" value="1"/>
</dbReference>
<reference evidence="4 5" key="1">
    <citation type="submission" date="2024-09" db="EMBL/GenBank/DDBJ databases">
        <authorList>
            <person name="Sun Q."/>
            <person name="Mori K."/>
        </authorList>
    </citation>
    <scope>NUCLEOTIDE SEQUENCE [LARGE SCALE GENOMIC DNA]</scope>
    <source>
        <strain evidence="4 5">TISTR 1856</strain>
    </source>
</reference>
<evidence type="ECO:0000259" key="3">
    <source>
        <dbReference type="Pfam" id="PF13581"/>
    </source>
</evidence>
<dbReference type="RefSeq" id="WP_380135837.1">
    <property type="nucleotide sequence ID" value="NZ_JBHLUI010000003.1"/>
</dbReference>
<dbReference type="PANTHER" id="PTHR35526:SF3">
    <property type="entry name" value="ANTI-SIGMA-F FACTOR RSBW"/>
    <property type="match status" value="1"/>
</dbReference>
<keyword evidence="5" id="KW-1185">Reference proteome</keyword>
<keyword evidence="1" id="KW-0723">Serine/threonine-protein kinase</keyword>
<protein>
    <submittedName>
        <fullName evidence="4">ATP-binding protein</fullName>
    </submittedName>
</protein>
<name>A0ABV5LRN1_9ACTN</name>
<keyword evidence="1" id="KW-0418">Kinase</keyword>
<accession>A0ABV5LRN1</accession>
<keyword evidence="1" id="KW-0808">Transferase</keyword>
<gene>
    <name evidence="4" type="ORF">ACFFVI_07205</name>
</gene>